<dbReference type="Proteomes" id="UP000830729">
    <property type="component" value="Chromosome"/>
</dbReference>
<evidence type="ECO:0000313" key="3">
    <source>
        <dbReference type="Proteomes" id="UP000830729"/>
    </source>
</evidence>
<accession>A0A8U0HWN5</accession>
<evidence type="ECO:0000313" key="2">
    <source>
        <dbReference type="EMBL" id="UPV75337.1"/>
    </source>
</evidence>
<feature type="region of interest" description="Disordered" evidence="1">
    <location>
        <begin position="34"/>
        <end position="82"/>
    </location>
</feature>
<dbReference type="KEGG" id="halx:M0R89_04540"/>
<name>A0A8U0HWN5_9EURY</name>
<dbReference type="AlphaFoldDB" id="A0A8U0HWN5"/>
<dbReference type="Pfam" id="PF23426">
    <property type="entry name" value="DUF7114"/>
    <property type="match status" value="2"/>
</dbReference>
<feature type="region of interest" description="Disordered" evidence="1">
    <location>
        <begin position="225"/>
        <end position="248"/>
    </location>
</feature>
<proteinExistence type="predicted"/>
<reference evidence="2 3" key="1">
    <citation type="submission" date="2022-04" db="EMBL/GenBank/DDBJ databases">
        <title>Diverse halophilic archaea isolated from saline environments.</title>
        <authorList>
            <person name="Cui H.-L."/>
        </authorList>
    </citation>
    <scope>NUCLEOTIDE SEQUENCE [LARGE SCALE GENOMIC DNA]</scope>
    <source>
        <strain evidence="2 3">XZYJT49</strain>
    </source>
</reference>
<sequence length="248" mass="25547">MRDVSPDPLRERIRTLLDESAMVPGVLALASARAVEGAGRASVAPETSDSDGESRANGTGPTGATVGRTGSEAGRAGSAAGAVGVEERAAGVQLIYEGLRLTRALADDPPWERDSAHTDSNIDILAADVMVARGFSLLARTEAADKAVETVQSFGRDETDDQQGRAVSAHALETDVFELAVVAGTTAFGSDPSDALVAYAGELAESLDGDRPEPPESIAEAVEQAVADAPNPRRFGPAEDPRPSATDP</sequence>
<gene>
    <name evidence="2" type="ORF">M0R89_04540</name>
</gene>
<organism evidence="2 3">
    <name type="scientific">Halorussus limi</name>
    <dbReference type="NCBI Taxonomy" id="2938695"/>
    <lineage>
        <taxon>Archaea</taxon>
        <taxon>Methanobacteriati</taxon>
        <taxon>Methanobacteriota</taxon>
        <taxon>Stenosarchaea group</taxon>
        <taxon>Halobacteria</taxon>
        <taxon>Halobacteriales</taxon>
        <taxon>Haladaptataceae</taxon>
        <taxon>Halorussus</taxon>
    </lineage>
</organism>
<feature type="compositionally biased region" description="Low complexity" evidence="1">
    <location>
        <begin position="67"/>
        <end position="82"/>
    </location>
</feature>
<evidence type="ECO:0000256" key="1">
    <source>
        <dbReference type="SAM" id="MobiDB-lite"/>
    </source>
</evidence>
<keyword evidence="3" id="KW-1185">Reference proteome</keyword>
<dbReference type="EMBL" id="CP096659">
    <property type="protein sequence ID" value="UPV75337.1"/>
    <property type="molecule type" value="Genomic_DNA"/>
</dbReference>
<dbReference type="InterPro" id="IPR055538">
    <property type="entry name" value="DUF7114"/>
</dbReference>
<protein>
    <submittedName>
        <fullName evidence="2">Uncharacterized protein</fullName>
    </submittedName>
</protein>